<reference evidence="1" key="1">
    <citation type="submission" date="2023-04" db="EMBL/GenBank/DDBJ databases">
        <title>Phytophthora fragariaefolia NBRC 109709.</title>
        <authorList>
            <person name="Ichikawa N."/>
            <person name="Sato H."/>
            <person name="Tonouchi N."/>
        </authorList>
    </citation>
    <scope>NUCLEOTIDE SEQUENCE</scope>
    <source>
        <strain evidence="1">NBRC 109709</strain>
    </source>
</reference>
<dbReference type="EMBL" id="BSXT01001411">
    <property type="protein sequence ID" value="GMF42220.1"/>
    <property type="molecule type" value="Genomic_DNA"/>
</dbReference>
<dbReference type="Proteomes" id="UP001165121">
    <property type="component" value="Unassembled WGS sequence"/>
</dbReference>
<evidence type="ECO:0000313" key="1">
    <source>
        <dbReference type="EMBL" id="GMF42220.1"/>
    </source>
</evidence>
<organism evidence="1 2">
    <name type="scientific">Phytophthora fragariaefolia</name>
    <dbReference type="NCBI Taxonomy" id="1490495"/>
    <lineage>
        <taxon>Eukaryota</taxon>
        <taxon>Sar</taxon>
        <taxon>Stramenopiles</taxon>
        <taxon>Oomycota</taxon>
        <taxon>Peronosporomycetes</taxon>
        <taxon>Peronosporales</taxon>
        <taxon>Peronosporaceae</taxon>
        <taxon>Phytophthora</taxon>
    </lineage>
</organism>
<protein>
    <submittedName>
        <fullName evidence="1">Unnamed protein product</fullName>
    </submittedName>
</protein>
<proteinExistence type="predicted"/>
<comment type="caution">
    <text evidence="1">The sequence shown here is derived from an EMBL/GenBank/DDBJ whole genome shotgun (WGS) entry which is preliminary data.</text>
</comment>
<accession>A0A9W7CUB9</accession>
<evidence type="ECO:0000313" key="2">
    <source>
        <dbReference type="Proteomes" id="UP001165121"/>
    </source>
</evidence>
<keyword evidence="2" id="KW-1185">Reference proteome</keyword>
<dbReference type="AlphaFoldDB" id="A0A9W7CUB9"/>
<gene>
    <name evidence="1" type="ORF">Pfra01_001372100</name>
</gene>
<name>A0A9W7CUB9_9STRA</name>
<sequence length="97" mass="11299">MVVPHAMSELESKSRFQKGWVTGQSQELAMSNQEPFQSHVRKLCISQDEKSTEASPQHVRTILYSSTPTQIDVRFPLYFYTYMYLYSNPRQYNAVNA</sequence>